<evidence type="ECO:0000256" key="3">
    <source>
        <dbReference type="ARBA" id="ARBA00022737"/>
    </source>
</evidence>
<evidence type="ECO:0000259" key="10">
    <source>
        <dbReference type="PROSITE" id="PS51178"/>
    </source>
</evidence>
<keyword evidence="2" id="KW-0808">Transferase</keyword>
<feature type="domain" description="PASTA" evidence="10">
    <location>
        <begin position="450"/>
        <end position="516"/>
    </location>
</feature>
<keyword evidence="8" id="KW-0812">Transmembrane</keyword>
<feature type="region of interest" description="Disordered" evidence="7">
    <location>
        <begin position="356"/>
        <end position="382"/>
    </location>
</feature>
<dbReference type="InterPro" id="IPR017441">
    <property type="entry name" value="Protein_kinase_ATP_BS"/>
</dbReference>
<dbReference type="PROSITE" id="PS00107">
    <property type="entry name" value="PROTEIN_KINASE_ATP"/>
    <property type="match status" value="1"/>
</dbReference>
<dbReference type="EMBL" id="CAEZXN010000021">
    <property type="protein sequence ID" value="CAB4697940.1"/>
    <property type="molecule type" value="Genomic_DNA"/>
</dbReference>
<evidence type="ECO:0000313" key="13">
    <source>
        <dbReference type="EMBL" id="CAB5074409.1"/>
    </source>
</evidence>
<dbReference type="FunFam" id="3.30.200.20:FF:000035">
    <property type="entry name" value="Serine/threonine protein kinase Stk1"/>
    <property type="match status" value="1"/>
</dbReference>
<dbReference type="PROSITE" id="PS00108">
    <property type="entry name" value="PROTEIN_KINASE_ST"/>
    <property type="match status" value="1"/>
</dbReference>
<evidence type="ECO:0000256" key="4">
    <source>
        <dbReference type="ARBA" id="ARBA00022741"/>
    </source>
</evidence>
<dbReference type="AlphaFoldDB" id="A0A6J7V8V6"/>
<dbReference type="PROSITE" id="PS50011">
    <property type="entry name" value="PROTEIN_KINASE_DOM"/>
    <property type="match status" value="1"/>
</dbReference>
<dbReference type="SMART" id="SM00740">
    <property type="entry name" value="PASTA"/>
    <property type="match status" value="3"/>
</dbReference>
<keyword evidence="6" id="KW-0067">ATP-binding</keyword>
<dbReference type="InterPro" id="IPR000719">
    <property type="entry name" value="Prot_kinase_dom"/>
</dbReference>
<gene>
    <name evidence="11" type="ORF">UFOPK2342_01124</name>
    <name evidence="12" type="ORF">UFOPK2423_00996</name>
    <name evidence="13" type="ORF">UFOPK4367_00585</name>
</gene>
<evidence type="ECO:0000256" key="6">
    <source>
        <dbReference type="ARBA" id="ARBA00022840"/>
    </source>
</evidence>
<evidence type="ECO:0000256" key="5">
    <source>
        <dbReference type="ARBA" id="ARBA00022777"/>
    </source>
</evidence>
<protein>
    <submittedName>
        <fullName evidence="13">Unannotated protein</fullName>
    </submittedName>
</protein>
<evidence type="ECO:0000313" key="12">
    <source>
        <dbReference type="EMBL" id="CAB4697940.1"/>
    </source>
</evidence>
<proteinExistence type="predicted"/>
<keyword evidence="4" id="KW-0547">Nucleotide-binding</keyword>
<keyword evidence="8" id="KW-1133">Transmembrane helix</keyword>
<evidence type="ECO:0000256" key="7">
    <source>
        <dbReference type="SAM" id="MobiDB-lite"/>
    </source>
</evidence>
<dbReference type="EMBL" id="CAEZXB010000022">
    <property type="protein sequence ID" value="CAB4680695.1"/>
    <property type="molecule type" value="Genomic_DNA"/>
</dbReference>
<dbReference type="InterPro" id="IPR005543">
    <property type="entry name" value="PASTA_dom"/>
</dbReference>
<dbReference type="PANTHER" id="PTHR43289">
    <property type="entry name" value="MITOGEN-ACTIVATED PROTEIN KINASE KINASE KINASE 20-RELATED"/>
    <property type="match status" value="1"/>
</dbReference>
<keyword evidence="8" id="KW-0472">Membrane</keyword>
<organism evidence="13">
    <name type="scientific">freshwater metagenome</name>
    <dbReference type="NCBI Taxonomy" id="449393"/>
    <lineage>
        <taxon>unclassified sequences</taxon>
        <taxon>metagenomes</taxon>
        <taxon>ecological metagenomes</taxon>
    </lineage>
</organism>
<dbReference type="PROSITE" id="PS51178">
    <property type="entry name" value="PASTA"/>
    <property type="match status" value="2"/>
</dbReference>
<dbReference type="EMBL" id="CAFBRC010000029">
    <property type="protein sequence ID" value="CAB5074409.1"/>
    <property type="molecule type" value="Genomic_DNA"/>
</dbReference>
<keyword evidence="5" id="KW-0418">Kinase</keyword>
<dbReference type="Pfam" id="PF00069">
    <property type="entry name" value="Pkinase"/>
    <property type="match status" value="1"/>
</dbReference>
<dbReference type="Gene3D" id="1.10.510.10">
    <property type="entry name" value="Transferase(Phosphotransferase) domain 1"/>
    <property type="match status" value="1"/>
</dbReference>
<feature type="domain" description="Protein kinase" evidence="9">
    <location>
        <begin position="9"/>
        <end position="274"/>
    </location>
</feature>
<feature type="transmembrane region" description="Helical" evidence="8">
    <location>
        <begin position="292"/>
        <end position="316"/>
    </location>
</feature>
<dbReference type="SMART" id="SM00220">
    <property type="entry name" value="S_TKc"/>
    <property type="match status" value="1"/>
</dbReference>
<dbReference type="CDD" id="cd14014">
    <property type="entry name" value="STKc_PknB_like"/>
    <property type="match status" value="1"/>
</dbReference>
<reference evidence="13" key="1">
    <citation type="submission" date="2020-05" db="EMBL/GenBank/DDBJ databases">
        <authorList>
            <person name="Chiriac C."/>
            <person name="Salcher M."/>
            <person name="Ghai R."/>
            <person name="Kavagutti S V."/>
        </authorList>
    </citation>
    <scope>NUCLEOTIDE SEQUENCE</scope>
</reference>
<evidence type="ECO:0000259" key="9">
    <source>
        <dbReference type="PROSITE" id="PS50011"/>
    </source>
</evidence>
<evidence type="ECO:0000313" key="11">
    <source>
        <dbReference type="EMBL" id="CAB4680695.1"/>
    </source>
</evidence>
<dbReference type="InterPro" id="IPR008271">
    <property type="entry name" value="Ser/Thr_kinase_AS"/>
</dbReference>
<dbReference type="CDD" id="cd06577">
    <property type="entry name" value="PASTA_pknB"/>
    <property type="match status" value="3"/>
</dbReference>
<accession>A0A6J7V8V6</accession>
<dbReference type="Gene3D" id="3.30.200.20">
    <property type="entry name" value="Phosphorylase Kinase, domain 1"/>
    <property type="match status" value="1"/>
</dbReference>
<dbReference type="InterPro" id="IPR011009">
    <property type="entry name" value="Kinase-like_dom_sf"/>
</dbReference>
<dbReference type="Pfam" id="PF03793">
    <property type="entry name" value="PASTA"/>
    <property type="match status" value="3"/>
</dbReference>
<dbReference type="PANTHER" id="PTHR43289:SF6">
    <property type="entry name" value="SERINE_THREONINE-PROTEIN KINASE NEKL-3"/>
    <property type="match status" value="1"/>
</dbReference>
<feature type="domain" description="PASTA" evidence="10">
    <location>
        <begin position="319"/>
        <end position="383"/>
    </location>
</feature>
<dbReference type="GO" id="GO:0004674">
    <property type="term" value="F:protein serine/threonine kinase activity"/>
    <property type="evidence" value="ECO:0007669"/>
    <property type="project" value="UniProtKB-KW"/>
</dbReference>
<dbReference type="Gene3D" id="3.30.10.20">
    <property type="match status" value="3"/>
</dbReference>
<dbReference type="FunFam" id="1.10.510.10:FF:000021">
    <property type="entry name" value="Serine/threonine protein kinase"/>
    <property type="match status" value="1"/>
</dbReference>
<dbReference type="SUPFAM" id="SSF56112">
    <property type="entry name" value="Protein kinase-like (PK-like)"/>
    <property type="match status" value="1"/>
</dbReference>
<evidence type="ECO:0000256" key="2">
    <source>
        <dbReference type="ARBA" id="ARBA00022679"/>
    </source>
</evidence>
<evidence type="ECO:0000256" key="1">
    <source>
        <dbReference type="ARBA" id="ARBA00022527"/>
    </source>
</evidence>
<keyword evidence="3" id="KW-0677">Repeat</keyword>
<sequence>MTRLLGARYEVQELIGAGGMADVYRGYDNRLNRIVAIKILRADLARDPSLQSRFRREAQAAARLNHPNIVSVYDTGEEQQEWGTLPYIVMEYVEGTTIRELLRQDIRPDYQESLRIVHSLLDALAYSHENGIVHRDIKPANIMVTNVGEIKVMDFGIARPLDDVTATVTHAWTVIGTAQYLSPEQARGEMADIRSDIYSAGCVLFELIAGKPPFVGETPAAIAYHHVNSAVPQVQMPTPTLTSALNIVLQHALTKDAELRYQSAALMRDDVDALRSGGSVIAPARPKSRRGWWISGIVAAGLLIVGGSAVVLSGAFSSSTSTVVVSDLTGLTVDEARASMPSLTFVIQHAADPRTPKDRVITSNPPAGTKVEGGSKITLTISDGPGDTTVPASLIGKTLEGARQLLLEAGLIISRTNPVDSEQAPGTVLAVSPAGGSTLTAGSGVTLDIASGNVAVPDVLGLSEIAARTILIQAGFLPRIVDAIDPSSAADTVLAQAPEPGVTKIVGTSVTITVNRLTSPEPAATP</sequence>
<evidence type="ECO:0000256" key="8">
    <source>
        <dbReference type="SAM" id="Phobius"/>
    </source>
</evidence>
<name>A0A6J7V8V6_9ZZZZ</name>
<dbReference type="GO" id="GO:0005524">
    <property type="term" value="F:ATP binding"/>
    <property type="evidence" value="ECO:0007669"/>
    <property type="project" value="UniProtKB-KW"/>
</dbReference>
<keyword evidence="1" id="KW-0723">Serine/threonine-protein kinase</keyword>